<dbReference type="Proteomes" id="UP001418222">
    <property type="component" value="Unassembled WGS sequence"/>
</dbReference>
<sequence>MAHASVKISESQWTSLLQKNKDRLSLDALRGLLTQIHRNNLVTEQLIRDLLRSLEFLCGCTAPLASPQNILADNSTLQEKKERAGDLCLTAKDSEQREEIPVDDYVLDELCGDVGNNNISSMVPTAADILRSWKGERSKNGIFIF</sequence>
<gene>
    <name evidence="1" type="ORF">KSP39_PZI015283</name>
</gene>
<evidence type="ECO:0000313" key="2">
    <source>
        <dbReference type="Proteomes" id="UP001418222"/>
    </source>
</evidence>
<evidence type="ECO:0000313" key="1">
    <source>
        <dbReference type="EMBL" id="KAK8933979.1"/>
    </source>
</evidence>
<dbReference type="EMBL" id="JBBWWQ010000013">
    <property type="protein sequence ID" value="KAK8933979.1"/>
    <property type="molecule type" value="Genomic_DNA"/>
</dbReference>
<proteinExistence type="predicted"/>
<protein>
    <submittedName>
        <fullName evidence="1">Uncharacterized protein</fullName>
    </submittedName>
</protein>
<reference evidence="1 2" key="1">
    <citation type="journal article" date="2022" name="Nat. Plants">
        <title>Genomes of leafy and leafless Platanthera orchids illuminate the evolution of mycoheterotrophy.</title>
        <authorList>
            <person name="Li M.H."/>
            <person name="Liu K.W."/>
            <person name="Li Z."/>
            <person name="Lu H.C."/>
            <person name="Ye Q.L."/>
            <person name="Zhang D."/>
            <person name="Wang J.Y."/>
            <person name="Li Y.F."/>
            <person name="Zhong Z.M."/>
            <person name="Liu X."/>
            <person name="Yu X."/>
            <person name="Liu D.K."/>
            <person name="Tu X.D."/>
            <person name="Liu B."/>
            <person name="Hao Y."/>
            <person name="Liao X.Y."/>
            <person name="Jiang Y.T."/>
            <person name="Sun W.H."/>
            <person name="Chen J."/>
            <person name="Chen Y.Q."/>
            <person name="Ai Y."/>
            <person name="Zhai J.W."/>
            <person name="Wu S.S."/>
            <person name="Zhou Z."/>
            <person name="Hsiao Y.Y."/>
            <person name="Wu W.L."/>
            <person name="Chen Y.Y."/>
            <person name="Lin Y.F."/>
            <person name="Hsu J.L."/>
            <person name="Li C.Y."/>
            <person name="Wang Z.W."/>
            <person name="Zhao X."/>
            <person name="Zhong W.Y."/>
            <person name="Ma X.K."/>
            <person name="Ma L."/>
            <person name="Huang J."/>
            <person name="Chen G.Z."/>
            <person name="Huang M.Z."/>
            <person name="Huang L."/>
            <person name="Peng D.H."/>
            <person name="Luo Y.B."/>
            <person name="Zou S.Q."/>
            <person name="Chen S.P."/>
            <person name="Lan S."/>
            <person name="Tsai W.C."/>
            <person name="Van de Peer Y."/>
            <person name="Liu Z.J."/>
        </authorList>
    </citation>
    <scope>NUCLEOTIDE SEQUENCE [LARGE SCALE GENOMIC DNA]</scope>
    <source>
        <strain evidence="1">Lor287</strain>
    </source>
</reference>
<name>A0AAP0G1Z7_9ASPA</name>
<keyword evidence="2" id="KW-1185">Reference proteome</keyword>
<organism evidence="1 2">
    <name type="scientific">Platanthera zijinensis</name>
    <dbReference type="NCBI Taxonomy" id="2320716"/>
    <lineage>
        <taxon>Eukaryota</taxon>
        <taxon>Viridiplantae</taxon>
        <taxon>Streptophyta</taxon>
        <taxon>Embryophyta</taxon>
        <taxon>Tracheophyta</taxon>
        <taxon>Spermatophyta</taxon>
        <taxon>Magnoliopsida</taxon>
        <taxon>Liliopsida</taxon>
        <taxon>Asparagales</taxon>
        <taxon>Orchidaceae</taxon>
        <taxon>Orchidoideae</taxon>
        <taxon>Orchideae</taxon>
        <taxon>Orchidinae</taxon>
        <taxon>Platanthera</taxon>
    </lineage>
</organism>
<accession>A0AAP0G1Z7</accession>
<dbReference type="AlphaFoldDB" id="A0AAP0G1Z7"/>
<comment type="caution">
    <text evidence="1">The sequence shown here is derived from an EMBL/GenBank/DDBJ whole genome shotgun (WGS) entry which is preliminary data.</text>
</comment>